<accession>A0A940P147</accession>
<gene>
    <name evidence="2" type="ORF">I6N95_00865</name>
</gene>
<evidence type="ECO:0000313" key="2">
    <source>
        <dbReference type="EMBL" id="MBP1039547.1"/>
    </source>
</evidence>
<evidence type="ECO:0000256" key="1">
    <source>
        <dbReference type="SAM" id="Phobius"/>
    </source>
</evidence>
<keyword evidence="1" id="KW-1133">Transmembrane helix</keyword>
<sequence>MTFSILLLICGLIIVFSSIGLMYYIYHLVLMDAKSRKLEQAKFWSVIASSSQNGGGLLLYLFKRRNTSNLLSASENKRFLTIKRKIYCLMALHLLAFLMSLAALIRL</sequence>
<comment type="caution">
    <text evidence="2">The sequence shown here is derived from an EMBL/GenBank/DDBJ whole genome shotgun (WGS) entry which is preliminary data.</text>
</comment>
<dbReference type="AlphaFoldDB" id="A0A940P147"/>
<reference evidence="2" key="1">
    <citation type="submission" date="2020-12" db="EMBL/GenBank/DDBJ databases">
        <title>Vagococcus allomyrinae sp. nov. and Enterococcus lavae sp. nov., isolated from the larvae of Allomyrina dichotoma.</title>
        <authorList>
            <person name="Lee S.D."/>
        </authorList>
    </citation>
    <scope>NUCLEOTIDE SEQUENCE</scope>
    <source>
        <strain evidence="2">BWB3-3</strain>
    </source>
</reference>
<dbReference type="EMBL" id="JAEEGA010000001">
    <property type="protein sequence ID" value="MBP1039547.1"/>
    <property type="molecule type" value="Genomic_DNA"/>
</dbReference>
<organism evidence="2 3">
    <name type="scientific">Vagococcus allomyrinae</name>
    <dbReference type="NCBI Taxonomy" id="2794353"/>
    <lineage>
        <taxon>Bacteria</taxon>
        <taxon>Bacillati</taxon>
        <taxon>Bacillota</taxon>
        <taxon>Bacilli</taxon>
        <taxon>Lactobacillales</taxon>
        <taxon>Enterococcaceae</taxon>
        <taxon>Vagococcus</taxon>
    </lineage>
</organism>
<keyword evidence="1" id="KW-0812">Transmembrane</keyword>
<evidence type="ECO:0000313" key="3">
    <source>
        <dbReference type="Proteomes" id="UP000674938"/>
    </source>
</evidence>
<feature type="transmembrane region" description="Helical" evidence="1">
    <location>
        <begin position="86"/>
        <end position="105"/>
    </location>
</feature>
<protein>
    <submittedName>
        <fullName evidence="2">Uncharacterized protein</fullName>
    </submittedName>
</protein>
<keyword evidence="3" id="KW-1185">Reference proteome</keyword>
<keyword evidence="1" id="KW-0472">Membrane</keyword>
<dbReference type="Proteomes" id="UP000674938">
    <property type="component" value="Unassembled WGS sequence"/>
</dbReference>
<dbReference type="RefSeq" id="WP_209524449.1">
    <property type="nucleotide sequence ID" value="NZ_JAEEGA010000001.1"/>
</dbReference>
<proteinExistence type="predicted"/>
<name>A0A940P147_9ENTE</name>
<feature type="transmembrane region" description="Helical" evidence="1">
    <location>
        <begin position="6"/>
        <end position="26"/>
    </location>
</feature>